<dbReference type="PANTHER" id="PTHR42938">
    <property type="entry name" value="FORMATE DEHYDROGENASE 1"/>
    <property type="match status" value="1"/>
</dbReference>
<evidence type="ECO:0000256" key="7">
    <source>
        <dbReference type="ARBA" id="ARBA00023027"/>
    </source>
</evidence>
<evidence type="ECO:0000256" key="1">
    <source>
        <dbReference type="ARBA" id="ARBA00003800"/>
    </source>
</evidence>
<dbReference type="Pfam" id="PF02826">
    <property type="entry name" value="2-Hacid_dh_C"/>
    <property type="match status" value="1"/>
</dbReference>
<dbReference type="EC" id="1.1.1.95" evidence="4"/>
<evidence type="ECO:0000256" key="2">
    <source>
        <dbReference type="ARBA" id="ARBA00005216"/>
    </source>
</evidence>
<evidence type="ECO:0000256" key="3">
    <source>
        <dbReference type="ARBA" id="ARBA00013001"/>
    </source>
</evidence>
<comment type="similarity">
    <text evidence="11">Belongs to the D-isomer specific 2-hydroxyacid dehydrogenase family.</text>
</comment>
<dbReference type="InterPro" id="IPR002912">
    <property type="entry name" value="ACT_dom"/>
</dbReference>
<name>A0ABU8VKY1_9BURK</name>
<evidence type="ECO:0000313" key="13">
    <source>
        <dbReference type="EMBL" id="MEJ8814136.1"/>
    </source>
</evidence>
<dbReference type="Gene3D" id="3.30.70.260">
    <property type="match status" value="1"/>
</dbReference>
<evidence type="ECO:0000256" key="8">
    <source>
        <dbReference type="ARBA" id="ARBA00030455"/>
    </source>
</evidence>
<evidence type="ECO:0000256" key="4">
    <source>
        <dbReference type="ARBA" id="ARBA00013143"/>
    </source>
</evidence>
<sequence length="398" mass="41747">MAERLKILVLNQISPKGLARLPAEHYIAGPDIALPDAVLVRSADMHKMEIPASVRAIARAGAGTNNIPVEAMSARGVPVFNAPGANANAVKELVIAGMLMAARQLSGALRFVDELDTAHADLDKTVESGKSAFAGFELAGQTLGVVGLGKVGCLVADAAIKLGMNVLGYDPEITVDAAWSLPSQVKKAASVAEVLRSAHFVTLHVPLVQATRHLVKADNIGLMRPGTVLLNFSRDGVVDNAAVLAALSSGHLGHYVCDFPNAQLHRHARVICLPHLGACTREAEENCAVMVADQLSDFLENGNIVNAVNFPGVTMARESAYRVAIANANVPNMLGQISTAMAQAGLNIHNMVNKSRGDMAYTLVDVDSAVTGTVLDDIGAIEGVLSVRYLPHASGRSN</sequence>
<keyword evidence="14" id="KW-1185">Reference proteome</keyword>
<dbReference type="SUPFAM" id="SSF55021">
    <property type="entry name" value="ACT-like"/>
    <property type="match status" value="1"/>
</dbReference>
<dbReference type="SUPFAM" id="SSF51735">
    <property type="entry name" value="NAD(P)-binding Rossmann-fold domains"/>
    <property type="match status" value="1"/>
</dbReference>
<proteinExistence type="inferred from homology"/>
<comment type="pathway">
    <text evidence="2">Amino-acid biosynthesis; L-serine biosynthesis; L-serine from 3-phospho-D-glycerate: step 1/3.</text>
</comment>
<organism evidence="13 14">
    <name type="scientific">Variovorax ureilyticus</name>
    <dbReference type="NCBI Taxonomy" id="1836198"/>
    <lineage>
        <taxon>Bacteria</taxon>
        <taxon>Pseudomonadati</taxon>
        <taxon>Pseudomonadota</taxon>
        <taxon>Betaproteobacteria</taxon>
        <taxon>Burkholderiales</taxon>
        <taxon>Comamonadaceae</taxon>
        <taxon>Variovorax</taxon>
    </lineage>
</organism>
<dbReference type="CDD" id="cd04901">
    <property type="entry name" value="ACT_3PGDH"/>
    <property type="match status" value="1"/>
</dbReference>
<dbReference type="Proteomes" id="UP001365846">
    <property type="component" value="Unassembled WGS sequence"/>
</dbReference>
<dbReference type="SUPFAM" id="SSF52283">
    <property type="entry name" value="Formate/glycerate dehydrogenase catalytic domain-like"/>
    <property type="match status" value="1"/>
</dbReference>
<accession>A0ABU8VKY1</accession>
<dbReference type="PROSITE" id="PS00065">
    <property type="entry name" value="D_2_HYDROXYACID_DH_1"/>
    <property type="match status" value="1"/>
</dbReference>
<dbReference type="PROSITE" id="PS51671">
    <property type="entry name" value="ACT"/>
    <property type="match status" value="1"/>
</dbReference>
<reference evidence="13 14" key="1">
    <citation type="submission" date="2024-03" db="EMBL/GenBank/DDBJ databases">
        <title>Novel species of the genus Variovorax.</title>
        <authorList>
            <person name="Liu Q."/>
            <person name="Xin Y.-H."/>
        </authorList>
    </citation>
    <scope>NUCLEOTIDE SEQUENCE [LARGE SCALE GENOMIC DNA]</scope>
    <source>
        <strain evidence="13 14">KACC 18899</strain>
    </source>
</reference>
<dbReference type="RefSeq" id="WP_340359363.1">
    <property type="nucleotide sequence ID" value="NZ_JBBKZU010000011.1"/>
</dbReference>
<dbReference type="EC" id="1.1.1.399" evidence="3"/>
<dbReference type="CDD" id="cd12174">
    <property type="entry name" value="PGDH_like_3"/>
    <property type="match status" value="1"/>
</dbReference>
<dbReference type="EMBL" id="JBBKZU010000011">
    <property type="protein sequence ID" value="MEJ8814136.1"/>
    <property type="molecule type" value="Genomic_DNA"/>
</dbReference>
<keyword evidence="6 11" id="KW-0560">Oxidoreductase</keyword>
<evidence type="ECO:0000256" key="11">
    <source>
        <dbReference type="RuleBase" id="RU003719"/>
    </source>
</evidence>
<comment type="function">
    <text evidence="1">Catalyzes the reversible oxidation of 3-phospho-D-glycerate to 3-phosphonooxypyruvate, the first step of the phosphorylated L-serine biosynthesis pathway. Also catalyzes the reversible oxidation of 2-hydroxyglutarate to 2-oxoglutarate.</text>
</comment>
<evidence type="ECO:0000313" key="14">
    <source>
        <dbReference type="Proteomes" id="UP001365846"/>
    </source>
</evidence>
<evidence type="ECO:0000256" key="10">
    <source>
        <dbReference type="ARBA" id="ARBA00048731"/>
    </source>
</evidence>
<comment type="caution">
    <text evidence="13">The sequence shown here is derived from an EMBL/GenBank/DDBJ whole genome shotgun (WGS) entry which is preliminary data.</text>
</comment>
<evidence type="ECO:0000256" key="5">
    <source>
        <dbReference type="ARBA" id="ARBA00021582"/>
    </source>
</evidence>
<evidence type="ECO:0000259" key="12">
    <source>
        <dbReference type="PROSITE" id="PS51671"/>
    </source>
</evidence>
<comment type="catalytic activity">
    <reaction evidence="9">
        <text>(R)-2-hydroxyglutarate + NAD(+) = 2-oxoglutarate + NADH + H(+)</text>
        <dbReference type="Rhea" id="RHEA:49612"/>
        <dbReference type="ChEBI" id="CHEBI:15378"/>
        <dbReference type="ChEBI" id="CHEBI:15801"/>
        <dbReference type="ChEBI" id="CHEBI:16810"/>
        <dbReference type="ChEBI" id="CHEBI:57540"/>
        <dbReference type="ChEBI" id="CHEBI:57945"/>
        <dbReference type="EC" id="1.1.1.399"/>
    </reaction>
</comment>
<protein>
    <recommendedName>
        <fullName evidence="5">D-3-phosphoglycerate dehydrogenase</fullName>
        <ecNumber evidence="3">1.1.1.399</ecNumber>
        <ecNumber evidence="4">1.1.1.95</ecNumber>
    </recommendedName>
    <alternativeName>
        <fullName evidence="8">2-oxoglutarate reductase</fullName>
    </alternativeName>
</protein>
<dbReference type="InterPro" id="IPR036291">
    <property type="entry name" value="NAD(P)-bd_dom_sf"/>
</dbReference>
<dbReference type="InterPro" id="IPR029752">
    <property type="entry name" value="D-isomer_DH_CS1"/>
</dbReference>
<feature type="domain" description="ACT" evidence="12">
    <location>
        <begin position="322"/>
        <end position="392"/>
    </location>
</feature>
<dbReference type="Pfam" id="PF00389">
    <property type="entry name" value="2-Hacid_dh"/>
    <property type="match status" value="1"/>
</dbReference>
<comment type="catalytic activity">
    <reaction evidence="10">
        <text>(2R)-3-phosphoglycerate + NAD(+) = 3-phosphooxypyruvate + NADH + H(+)</text>
        <dbReference type="Rhea" id="RHEA:12641"/>
        <dbReference type="ChEBI" id="CHEBI:15378"/>
        <dbReference type="ChEBI" id="CHEBI:18110"/>
        <dbReference type="ChEBI" id="CHEBI:57540"/>
        <dbReference type="ChEBI" id="CHEBI:57945"/>
        <dbReference type="ChEBI" id="CHEBI:58272"/>
        <dbReference type="EC" id="1.1.1.95"/>
    </reaction>
</comment>
<evidence type="ECO:0000256" key="9">
    <source>
        <dbReference type="ARBA" id="ARBA00048126"/>
    </source>
</evidence>
<dbReference type="Gene3D" id="3.40.50.720">
    <property type="entry name" value="NAD(P)-binding Rossmann-like Domain"/>
    <property type="match status" value="2"/>
</dbReference>
<keyword evidence="7" id="KW-0520">NAD</keyword>
<dbReference type="InterPro" id="IPR045865">
    <property type="entry name" value="ACT-like_dom_sf"/>
</dbReference>
<dbReference type="PANTHER" id="PTHR42938:SF47">
    <property type="entry name" value="HYDROXYPYRUVATE REDUCTASE"/>
    <property type="match status" value="1"/>
</dbReference>
<evidence type="ECO:0000256" key="6">
    <source>
        <dbReference type="ARBA" id="ARBA00023002"/>
    </source>
</evidence>
<dbReference type="InterPro" id="IPR006140">
    <property type="entry name" value="D-isomer_DH_NAD-bd"/>
</dbReference>
<dbReference type="InterPro" id="IPR006139">
    <property type="entry name" value="D-isomer_2_OHA_DH_cat_dom"/>
</dbReference>
<gene>
    <name evidence="13" type="ORF">WKW77_23830</name>
</gene>